<accession>A0A6A5XJ74</accession>
<protein>
    <recommendedName>
        <fullName evidence="10">Sodium/calcium exchanger membrane region domain-containing protein</fullName>
    </recommendedName>
</protein>
<proteinExistence type="inferred from homology"/>
<dbReference type="GO" id="GO:0000329">
    <property type="term" value="C:fungal-type vacuole membrane"/>
    <property type="evidence" value="ECO:0007669"/>
    <property type="project" value="TreeGrafter"/>
</dbReference>
<organism evidence="11 12">
    <name type="scientific">Aaosphaeria arxii CBS 175.79</name>
    <dbReference type="NCBI Taxonomy" id="1450172"/>
    <lineage>
        <taxon>Eukaryota</taxon>
        <taxon>Fungi</taxon>
        <taxon>Dikarya</taxon>
        <taxon>Ascomycota</taxon>
        <taxon>Pezizomycotina</taxon>
        <taxon>Dothideomycetes</taxon>
        <taxon>Pleosporomycetidae</taxon>
        <taxon>Pleosporales</taxon>
        <taxon>Pleosporales incertae sedis</taxon>
        <taxon>Aaosphaeria</taxon>
    </lineage>
</organism>
<dbReference type="GeneID" id="54286165"/>
<sequence length="518" mass="56311">MQHGFGSLLDGVDQERGRDADGDDDDLSGRTELDDVDDDDGILACLPSIGYRIFNSRPTISPPTPHQRSANGYTSFAKWQDCETSEFRQRFIQAARYTTNNWSIISLTFVPLGIASPYIGLSDTWIFIFNCIAIIPLADVLCKATDGVSSYLGETTGALLNVTMGNVTEVAIFVHALLQRQYTVLRTSLLGSIIVNILLVLGLVLVTGEYYQRGQVYNVLATRVAAGLLCLTTVSFLLPSILKLTTDNAVVARDMLDLGRAISIVLIVVYMIYLSTQLKSSKFAYKPLIQLDDPIMPETETVETSQIRLPAFGNSSLPPSPDISPPPAFDRLPLYHASHVTIPSLPAFSNTIETLQDIKTHPFIQKLLPILLLITSTALISICGGYLVNSIDHVVDHSPLSKTMVGLIILPIVGNAAELVSGIMFASRKQMDLAFGVSIGSALQIALFVTPLVTLIGWGIGREMVFHFSVFEVVTLIASTVLFIALTLDDRCSLLKGASLVAGYTVISLASYFVPDMD</sequence>
<feature type="transmembrane region" description="Helical" evidence="9">
    <location>
        <begin position="100"/>
        <end position="119"/>
    </location>
</feature>
<dbReference type="RefSeq" id="XP_033381342.1">
    <property type="nucleotide sequence ID" value="XM_033528768.1"/>
</dbReference>
<dbReference type="EMBL" id="ML978072">
    <property type="protein sequence ID" value="KAF2013003.1"/>
    <property type="molecule type" value="Genomic_DNA"/>
</dbReference>
<dbReference type="InterPro" id="IPR004713">
    <property type="entry name" value="CaH_exchang"/>
</dbReference>
<dbReference type="GO" id="GO:0015369">
    <property type="term" value="F:calcium:proton antiporter activity"/>
    <property type="evidence" value="ECO:0007669"/>
    <property type="project" value="TreeGrafter"/>
</dbReference>
<evidence type="ECO:0000256" key="1">
    <source>
        <dbReference type="ARBA" id="ARBA00004127"/>
    </source>
</evidence>
<feature type="domain" description="Sodium/calcium exchanger membrane region" evidence="10">
    <location>
        <begin position="124"/>
        <end position="278"/>
    </location>
</feature>
<evidence type="ECO:0000256" key="8">
    <source>
        <dbReference type="SAM" id="MobiDB-lite"/>
    </source>
</evidence>
<feature type="transmembrane region" description="Helical" evidence="9">
    <location>
        <begin position="367"/>
        <end position="388"/>
    </location>
</feature>
<evidence type="ECO:0000256" key="2">
    <source>
        <dbReference type="ARBA" id="ARBA00008170"/>
    </source>
</evidence>
<dbReference type="GO" id="GO:0006874">
    <property type="term" value="P:intracellular calcium ion homeostasis"/>
    <property type="evidence" value="ECO:0007669"/>
    <property type="project" value="TreeGrafter"/>
</dbReference>
<evidence type="ECO:0000256" key="3">
    <source>
        <dbReference type="ARBA" id="ARBA00022448"/>
    </source>
</evidence>
<feature type="transmembrane region" description="Helical" evidence="9">
    <location>
        <begin position="408"/>
        <end position="426"/>
    </location>
</feature>
<feature type="domain" description="Sodium/calcium exchanger membrane region" evidence="10">
    <location>
        <begin position="370"/>
        <end position="512"/>
    </location>
</feature>
<keyword evidence="4 9" id="KW-0812">Transmembrane</keyword>
<feature type="region of interest" description="Disordered" evidence="8">
    <location>
        <begin position="1"/>
        <end position="34"/>
    </location>
</feature>
<evidence type="ECO:0000259" key="10">
    <source>
        <dbReference type="Pfam" id="PF01699"/>
    </source>
</evidence>
<feature type="transmembrane region" description="Helical" evidence="9">
    <location>
        <begin position="258"/>
        <end position="276"/>
    </location>
</feature>
<reference evidence="11" key="1">
    <citation type="journal article" date="2020" name="Stud. Mycol.">
        <title>101 Dothideomycetes genomes: a test case for predicting lifestyles and emergence of pathogens.</title>
        <authorList>
            <person name="Haridas S."/>
            <person name="Albert R."/>
            <person name="Binder M."/>
            <person name="Bloem J."/>
            <person name="Labutti K."/>
            <person name="Salamov A."/>
            <person name="Andreopoulos B."/>
            <person name="Baker S."/>
            <person name="Barry K."/>
            <person name="Bills G."/>
            <person name="Bluhm B."/>
            <person name="Cannon C."/>
            <person name="Castanera R."/>
            <person name="Culley D."/>
            <person name="Daum C."/>
            <person name="Ezra D."/>
            <person name="Gonzalez J."/>
            <person name="Henrissat B."/>
            <person name="Kuo A."/>
            <person name="Liang C."/>
            <person name="Lipzen A."/>
            <person name="Lutzoni F."/>
            <person name="Magnuson J."/>
            <person name="Mondo S."/>
            <person name="Nolan M."/>
            <person name="Ohm R."/>
            <person name="Pangilinan J."/>
            <person name="Park H.-J."/>
            <person name="Ramirez L."/>
            <person name="Alfaro M."/>
            <person name="Sun H."/>
            <person name="Tritt A."/>
            <person name="Yoshinaga Y."/>
            <person name="Zwiers L.-H."/>
            <person name="Turgeon B."/>
            <person name="Goodwin S."/>
            <person name="Spatafora J."/>
            <person name="Crous P."/>
            <person name="Grigoriev I."/>
        </authorList>
    </citation>
    <scope>NUCLEOTIDE SEQUENCE</scope>
    <source>
        <strain evidence="11">CBS 175.79</strain>
    </source>
</reference>
<dbReference type="Pfam" id="PF01699">
    <property type="entry name" value="Na_Ca_ex"/>
    <property type="match status" value="2"/>
</dbReference>
<evidence type="ECO:0000313" key="11">
    <source>
        <dbReference type="EMBL" id="KAF2013003.1"/>
    </source>
</evidence>
<feature type="transmembrane region" description="Helical" evidence="9">
    <location>
        <begin position="157"/>
        <end position="177"/>
    </location>
</feature>
<evidence type="ECO:0000256" key="5">
    <source>
        <dbReference type="ARBA" id="ARBA00022989"/>
    </source>
</evidence>
<feature type="transmembrane region" description="Helical" evidence="9">
    <location>
        <begin position="493"/>
        <end position="514"/>
    </location>
</feature>
<name>A0A6A5XJ74_9PLEO</name>
<dbReference type="InterPro" id="IPR044880">
    <property type="entry name" value="NCX_ion-bd_dom_sf"/>
</dbReference>
<dbReference type="AlphaFoldDB" id="A0A6A5XJ74"/>
<evidence type="ECO:0000256" key="6">
    <source>
        <dbReference type="ARBA" id="ARBA00023065"/>
    </source>
</evidence>
<feature type="transmembrane region" description="Helical" evidence="9">
    <location>
        <begin position="464"/>
        <end position="486"/>
    </location>
</feature>
<comment type="similarity">
    <text evidence="2">Belongs to the Ca(2+):cation antiporter (CaCA) (TC 2.A.19) family.</text>
</comment>
<gene>
    <name evidence="11" type="ORF">BU24DRAFT_425577</name>
</gene>
<evidence type="ECO:0000313" key="12">
    <source>
        <dbReference type="Proteomes" id="UP000799778"/>
    </source>
</evidence>
<keyword evidence="6" id="KW-0406">Ion transport</keyword>
<dbReference type="OrthoDB" id="1699231at2759"/>
<dbReference type="PANTHER" id="PTHR31503">
    <property type="entry name" value="VACUOLAR CALCIUM ION TRANSPORTER"/>
    <property type="match status" value="1"/>
</dbReference>
<dbReference type="Gene3D" id="1.20.1420.30">
    <property type="entry name" value="NCX, central ion-binding region"/>
    <property type="match status" value="2"/>
</dbReference>
<feature type="transmembrane region" description="Helical" evidence="9">
    <location>
        <begin position="220"/>
        <end position="238"/>
    </location>
</feature>
<dbReference type="InterPro" id="IPR004837">
    <property type="entry name" value="NaCa_Exmemb"/>
</dbReference>
<evidence type="ECO:0000256" key="7">
    <source>
        <dbReference type="ARBA" id="ARBA00023136"/>
    </source>
</evidence>
<dbReference type="GO" id="GO:0012505">
    <property type="term" value="C:endomembrane system"/>
    <property type="evidence" value="ECO:0007669"/>
    <property type="project" value="UniProtKB-SubCell"/>
</dbReference>
<keyword evidence="12" id="KW-1185">Reference proteome</keyword>
<dbReference type="Proteomes" id="UP000799778">
    <property type="component" value="Unassembled WGS sequence"/>
</dbReference>
<dbReference type="PANTHER" id="PTHR31503:SF22">
    <property type="entry name" value="VACUOLAR CALCIUM ION TRANSPORTER"/>
    <property type="match status" value="1"/>
</dbReference>
<feature type="transmembrane region" description="Helical" evidence="9">
    <location>
        <begin position="189"/>
        <end position="208"/>
    </location>
</feature>
<evidence type="ECO:0000256" key="9">
    <source>
        <dbReference type="SAM" id="Phobius"/>
    </source>
</evidence>
<comment type="subcellular location">
    <subcellularLocation>
        <location evidence="1">Endomembrane system</location>
        <topology evidence="1">Multi-pass membrane protein</topology>
    </subcellularLocation>
</comment>
<keyword evidence="7 9" id="KW-0472">Membrane</keyword>
<keyword evidence="5 9" id="KW-1133">Transmembrane helix</keyword>
<evidence type="ECO:0000256" key="4">
    <source>
        <dbReference type="ARBA" id="ARBA00022692"/>
    </source>
</evidence>
<keyword evidence="3" id="KW-0813">Transport</keyword>
<feature type="transmembrane region" description="Helical" evidence="9">
    <location>
        <begin position="433"/>
        <end position="458"/>
    </location>
</feature>
<feature type="transmembrane region" description="Helical" evidence="9">
    <location>
        <begin position="125"/>
        <end position="145"/>
    </location>
</feature>